<protein>
    <submittedName>
        <fullName evidence="4">NAD-dependent epimerase/dehydratase</fullName>
    </submittedName>
</protein>
<sequence length="379" mass="42024">MPERHALITGGAGFIGSHLTDVLLDRGFQVTVLDCLLPQVHADGELDAEGWPTYLNPAARRIRGDILDPGVFEAALEGVTHLVHLAASVGVGQSMTNIVDYTRNNTMGAAVMLEALSKGRHAVERIAVASSMSIYGEGEYRAPSTGREVVPGLRSHEQLKARRWDLEADGERLEPVPTSEDKRLQPASIYAINKRDHEDMFLAVGRALEIPTVALRLFNAYGSRQALSNPYTGVAAIFISRLLNDQPPLVFEDGEQLRDFVHVRDVADAFATVLESDAQVWDAYNVGSGQPVRIVEMAAALALLLRKNIAPERLDRYRVGDIRHCFPDIRRIERDFGFRPRRSFETGMEELIDWVARAPRPQDRAAQSLAELTESRLVV</sequence>
<dbReference type="RefSeq" id="WP_012523031.1">
    <property type="nucleotide sequence ID" value="NC_011144.1"/>
</dbReference>
<accession>B4RGI7</accession>
<organism evidence="4 5">
    <name type="scientific">Phenylobacterium zucineum (strain HLK1)</name>
    <dbReference type="NCBI Taxonomy" id="450851"/>
    <lineage>
        <taxon>Bacteria</taxon>
        <taxon>Pseudomonadati</taxon>
        <taxon>Pseudomonadota</taxon>
        <taxon>Alphaproteobacteria</taxon>
        <taxon>Caulobacterales</taxon>
        <taxon>Caulobacteraceae</taxon>
        <taxon>Phenylobacterium</taxon>
    </lineage>
</organism>
<evidence type="ECO:0000313" key="5">
    <source>
        <dbReference type="Proteomes" id="UP000001868"/>
    </source>
</evidence>
<gene>
    <name evidence="4" type="ordered locus">PHZ_c2484</name>
</gene>
<dbReference type="SUPFAM" id="SSF51735">
    <property type="entry name" value="NAD(P)-binding Rossmann-fold domains"/>
    <property type="match status" value="1"/>
</dbReference>
<evidence type="ECO:0000256" key="2">
    <source>
        <dbReference type="ARBA" id="ARBA00007637"/>
    </source>
</evidence>
<dbReference type="PANTHER" id="PTHR43000">
    <property type="entry name" value="DTDP-D-GLUCOSE 4,6-DEHYDRATASE-RELATED"/>
    <property type="match status" value="1"/>
</dbReference>
<evidence type="ECO:0000256" key="1">
    <source>
        <dbReference type="ARBA" id="ARBA00005125"/>
    </source>
</evidence>
<dbReference type="AlphaFoldDB" id="B4RGI7"/>
<dbReference type="HOGENOM" id="CLU_007383_1_7_5"/>
<proteinExistence type="inferred from homology"/>
<dbReference type="InterPro" id="IPR036291">
    <property type="entry name" value="NAD(P)-bd_dom_sf"/>
</dbReference>
<evidence type="ECO:0000313" key="4">
    <source>
        <dbReference type="EMBL" id="ACG78893.1"/>
    </source>
</evidence>
<keyword evidence="5" id="KW-1185">Reference proteome</keyword>
<dbReference type="OrthoDB" id="9801785at2"/>
<evidence type="ECO:0000259" key="3">
    <source>
        <dbReference type="Pfam" id="PF01370"/>
    </source>
</evidence>
<dbReference type="Gene3D" id="3.40.50.720">
    <property type="entry name" value="NAD(P)-binding Rossmann-like Domain"/>
    <property type="match status" value="1"/>
</dbReference>
<feature type="domain" description="NAD-dependent epimerase/dehydratase" evidence="3">
    <location>
        <begin position="6"/>
        <end position="141"/>
    </location>
</feature>
<dbReference type="STRING" id="450851.PHZ_c2484"/>
<name>B4RGI7_PHEZH</name>
<dbReference type="InterPro" id="IPR001509">
    <property type="entry name" value="Epimerase_deHydtase"/>
</dbReference>
<dbReference type="Pfam" id="PF01370">
    <property type="entry name" value="Epimerase"/>
    <property type="match status" value="2"/>
</dbReference>
<feature type="domain" description="NAD-dependent epimerase/dehydratase" evidence="3">
    <location>
        <begin position="176"/>
        <end position="287"/>
    </location>
</feature>
<dbReference type="KEGG" id="pzu:PHZ_c2484"/>
<dbReference type="Proteomes" id="UP000001868">
    <property type="component" value="Chromosome"/>
</dbReference>
<reference evidence="4 5" key="1">
    <citation type="journal article" date="2008" name="BMC Genomics">
        <title>Complete genome of Phenylobacterium zucineum - a novel facultative intracellular bacterium isolated from human erythroleukemia cell line K562.</title>
        <authorList>
            <person name="Luo Y."/>
            <person name="Xu X."/>
            <person name="Ding Z."/>
            <person name="Liu Z."/>
            <person name="Zhang B."/>
            <person name="Yan Z."/>
            <person name="Sun J."/>
            <person name="Hu S."/>
            <person name="Hu X."/>
        </authorList>
    </citation>
    <scope>NUCLEOTIDE SEQUENCE [LARGE SCALE GENOMIC DNA]</scope>
    <source>
        <strain evidence="4 5">HLK1</strain>
    </source>
</reference>
<dbReference type="EMBL" id="CP000747">
    <property type="protein sequence ID" value="ACG78893.1"/>
    <property type="molecule type" value="Genomic_DNA"/>
</dbReference>
<comment type="similarity">
    <text evidence="2">Belongs to the NAD(P)-dependent epimerase/dehydratase family.</text>
</comment>
<dbReference type="eggNOG" id="COG0451">
    <property type="taxonomic scope" value="Bacteria"/>
</dbReference>
<dbReference type="PRINTS" id="PR01713">
    <property type="entry name" value="NUCEPIMERASE"/>
</dbReference>
<comment type="pathway">
    <text evidence="1">Bacterial outer membrane biogenesis; LPS O-antigen biosynthesis.</text>
</comment>